<organism evidence="1 2">
    <name type="scientific">Gordonia liuliyuniae</name>
    <dbReference type="NCBI Taxonomy" id="2911517"/>
    <lineage>
        <taxon>Bacteria</taxon>
        <taxon>Bacillati</taxon>
        <taxon>Actinomycetota</taxon>
        <taxon>Actinomycetes</taxon>
        <taxon>Mycobacteriales</taxon>
        <taxon>Gordoniaceae</taxon>
        <taxon>Gordonia</taxon>
    </lineage>
</organism>
<dbReference type="Proteomes" id="UP001200110">
    <property type="component" value="Unassembled WGS sequence"/>
</dbReference>
<evidence type="ECO:0000313" key="1">
    <source>
        <dbReference type="EMBL" id="MCF8588108.1"/>
    </source>
</evidence>
<protein>
    <submittedName>
        <fullName evidence="1">DUF4192 domain-containing protein</fullName>
    </submittedName>
</protein>
<comment type="caution">
    <text evidence="1">The sequence shown here is derived from an EMBL/GenBank/DDBJ whole genome shotgun (WGS) entry which is preliminary data.</text>
</comment>
<dbReference type="RefSeq" id="WP_236997336.1">
    <property type="nucleotide sequence ID" value="NZ_JAKKOR010000005.1"/>
</dbReference>
<proteinExistence type="predicted"/>
<keyword evidence="2" id="KW-1185">Reference proteome</keyword>
<accession>A0ABS9IRC9</accession>
<name>A0ABS9IRC9_9ACTN</name>
<reference evidence="1 2" key="1">
    <citation type="submission" date="2022-01" db="EMBL/GenBank/DDBJ databases">
        <authorList>
            <person name="Huang Y."/>
        </authorList>
    </citation>
    <scope>NUCLEOTIDE SEQUENCE [LARGE SCALE GENOMIC DNA]</scope>
    <source>
        <strain evidence="1 2">HY366</strain>
    </source>
</reference>
<dbReference type="EMBL" id="JAKKOR010000005">
    <property type="protein sequence ID" value="MCF8588108.1"/>
    <property type="molecule type" value="Genomic_DNA"/>
</dbReference>
<evidence type="ECO:0000313" key="2">
    <source>
        <dbReference type="Proteomes" id="UP001200110"/>
    </source>
</evidence>
<dbReference type="Pfam" id="PF13830">
    <property type="entry name" value="DUF4192"/>
    <property type="match status" value="1"/>
</dbReference>
<dbReference type="InterPro" id="IPR025447">
    <property type="entry name" value="DUF4192"/>
</dbReference>
<sequence length="366" mass="39175">MKITITTRLEGSRAVADPDPLIAAVPALLGFVPERSIVFMCFDDRIQVTATMRHDLEFTSGGRTPAAMRALFARLGDLASSYGSCGVIAVLVDDRYEPSDERFRRTARDVRRAFTQAGGLTAAFAIGEVRAGAYWRTTWQSPRSAAVFGHDFAVDGLLSDPQASPAALHRAFETGRLVLRSRSEIAAMLAPVDHCESQQCAAVTPPARTGPMSADDGPRLARLYDAVVERACGDAAFTCEQLNELAQALVSVHVRDAAIGLSMTVHRDAAEELWTDLTRRLAGTPRAAAATLLGHLHYMEGSGAFASAAFDVAHDADPSYGLANLLDTALRHGMRPQELGGIADMAFDLARAMGVRFPPATHRAAG</sequence>
<gene>
    <name evidence="1" type="ORF">L5G33_06450</name>
</gene>